<dbReference type="InterPro" id="IPR038488">
    <property type="entry name" value="Integrase_DNA-bd_sf"/>
</dbReference>
<dbReference type="AlphaFoldDB" id="A0A3G2HYM0"/>
<dbReference type="InterPro" id="IPR010998">
    <property type="entry name" value="Integrase_recombinase_N"/>
</dbReference>
<dbReference type="InterPro" id="IPR025166">
    <property type="entry name" value="Integrase_DNA_bind_dom"/>
</dbReference>
<sequence>MSKIQNQSHERLLTLSPQDKEYLVDCGEGLFLRVRPSGGKSWVRRYTKLDGKRSQLGLGTFPKVTLHQARDENIKASLLIECGKDPKVRHIEERVAQLKASLDTFEKVGREWHRHATLTHEWSPSYSAKILRMLELHAFPTLGKYPIALVHQSEVADVLSKVAMSGTRETAVRLREKLQLIWARAVTLGILAVGQNFMAKGVADFKLPRPRQRNFAALKDPVKVGQLMRDIEGYGGNYITRCAMQIMPYLFQRPGQIRFMEWDQIDLGSAIWTCPPTIMKRLHADKHDEYAEPHIVPMPLQVVDILRELRQLTGPSGPVFKSMSRRKRKDGTYSKFISDNTINAAIRTMGYCTRRDITGHGFRAMARTMLRERLGWDKEEIERHLDHVSDEELGDTYDRTEFVEQRRKMVQTWADYLDSLRDGPAPSSTGDNAVKLNRVA</sequence>
<dbReference type="InterPro" id="IPR011010">
    <property type="entry name" value="DNA_brk_join_enz"/>
</dbReference>
<dbReference type="RefSeq" id="WP_121739758.1">
    <property type="nucleotide sequence ID" value="NZ_CP032153.1"/>
</dbReference>
<dbReference type="Proteomes" id="UP000268070">
    <property type="component" value="Chromosome"/>
</dbReference>
<evidence type="ECO:0000256" key="1">
    <source>
        <dbReference type="ARBA" id="ARBA00008857"/>
    </source>
</evidence>
<dbReference type="KEGG" id="aaqu:D3M96_17860"/>
<keyword evidence="2" id="KW-0229">DNA integration</keyword>
<protein>
    <submittedName>
        <fullName evidence="7">DUF4102 domain-containing protein</fullName>
    </submittedName>
</protein>
<dbReference type="PANTHER" id="PTHR30629">
    <property type="entry name" value="PROPHAGE INTEGRASE"/>
    <property type="match status" value="1"/>
</dbReference>
<dbReference type="GO" id="GO:0015074">
    <property type="term" value="P:DNA integration"/>
    <property type="evidence" value="ECO:0007669"/>
    <property type="project" value="UniProtKB-KW"/>
</dbReference>
<dbReference type="Pfam" id="PF00589">
    <property type="entry name" value="Phage_integrase"/>
    <property type="match status" value="1"/>
</dbReference>
<gene>
    <name evidence="7" type="ORF">D3M96_17860</name>
</gene>
<feature type="region of interest" description="Disordered" evidence="5">
    <location>
        <begin position="421"/>
        <end position="440"/>
    </location>
</feature>
<dbReference type="CDD" id="cd00801">
    <property type="entry name" value="INT_P4_C"/>
    <property type="match status" value="1"/>
</dbReference>
<dbReference type="SUPFAM" id="SSF56349">
    <property type="entry name" value="DNA breaking-rejoining enzymes"/>
    <property type="match status" value="1"/>
</dbReference>
<evidence type="ECO:0000259" key="6">
    <source>
        <dbReference type="PROSITE" id="PS51898"/>
    </source>
</evidence>
<reference evidence="7 8" key="1">
    <citation type="submission" date="2018-09" db="EMBL/GenBank/DDBJ databases">
        <title>Complete genome sequence of the hydrocarbonoclastic bacterium Alcaligenes aquatilis QD168, isolated from a crude-oil polluted marine sediment of Central Chile.</title>
        <authorList>
            <person name="Duran R.E."/>
            <person name="Barra B."/>
            <person name="Salva-Serra F."/>
            <person name="Mendez V."/>
            <person name="Moore E.R.B."/>
            <person name="Seeger M."/>
        </authorList>
    </citation>
    <scope>NUCLEOTIDE SEQUENCE [LARGE SCALE GENOMIC DNA]</scope>
    <source>
        <strain evidence="7 8">QD168</strain>
    </source>
</reference>
<dbReference type="PANTHER" id="PTHR30629:SF2">
    <property type="entry name" value="PROPHAGE INTEGRASE INTS-RELATED"/>
    <property type="match status" value="1"/>
</dbReference>
<evidence type="ECO:0000256" key="4">
    <source>
        <dbReference type="ARBA" id="ARBA00023172"/>
    </source>
</evidence>
<dbReference type="Gene3D" id="1.10.443.10">
    <property type="entry name" value="Intergrase catalytic core"/>
    <property type="match status" value="1"/>
</dbReference>
<dbReference type="InterPro" id="IPR013762">
    <property type="entry name" value="Integrase-like_cat_sf"/>
</dbReference>
<name>A0A3G2HYM0_9BURK</name>
<dbReference type="Pfam" id="PF13356">
    <property type="entry name" value="Arm-DNA-bind_3"/>
    <property type="match status" value="1"/>
</dbReference>
<dbReference type="Gene3D" id="1.10.150.130">
    <property type="match status" value="1"/>
</dbReference>
<dbReference type="InterPro" id="IPR050808">
    <property type="entry name" value="Phage_Integrase"/>
</dbReference>
<organism evidence="7 8">
    <name type="scientific">Alcaligenes aquatilis</name>
    <dbReference type="NCBI Taxonomy" id="323284"/>
    <lineage>
        <taxon>Bacteria</taxon>
        <taxon>Pseudomonadati</taxon>
        <taxon>Pseudomonadota</taxon>
        <taxon>Betaproteobacteria</taxon>
        <taxon>Burkholderiales</taxon>
        <taxon>Alcaligenaceae</taxon>
        <taxon>Alcaligenes</taxon>
    </lineage>
</organism>
<feature type="domain" description="Tyr recombinase" evidence="6">
    <location>
        <begin position="213"/>
        <end position="411"/>
    </location>
</feature>
<dbReference type="Gene3D" id="3.30.160.390">
    <property type="entry name" value="Integrase, DNA-binding domain"/>
    <property type="match status" value="1"/>
</dbReference>
<evidence type="ECO:0000256" key="3">
    <source>
        <dbReference type="ARBA" id="ARBA00023125"/>
    </source>
</evidence>
<dbReference type="OrthoDB" id="9775880at2"/>
<evidence type="ECO:0000313" key="7">
    <source>
        <dbReference type="EMBL" id="AYN22246.1"/>
    </source>
</evidence>
<dbReference type="PROSITE" id="PS51898">
    <property type="entry name" value="TYR_RECOMBINASE"/>
    <property type="match status" value="1"/>
</dbReference>
<dbReference type="InterPro" id="IPR053876">
    <property type="entry name" value="Phage_int_M"/>
</dbReference>
<dbReference type="InterPro" id="IPR002104">
    <property type="entry name" value="Integrase_catalytic"/>
</dbReference>
<dbReference type="GO" id="GO:0006310">
    <property type="term" value="P:DNA recombination"/>
    <property type="evidence" value="ECO:0007669"/>
    <property type="project" value="UniProtKB-KW"/>
</dbReference>
<accession>A0A3G2HYM0</accession>
<proteinExistence type="inferred from homology"/>
<comment type="similarity">
    <text evidence="1">Belongs to the 'phage' integrase family.</text>
</comment>
<dbReference type="Pfam" id="PF22022">
    <property type="entry name" value="Phage_int_M"/>
    <property type="match status" value="1"/>
</dbReference>
<evidence type="ECO:0000256" key="5">
    <source>
        <dbReference type="SAM" id="MobiDB-lite"/>
    </source>
</evidence>
<keyword evidence="4" id="KW-0233">DNA recombination</keyword>
<dbReference type="GO" id="GO:0003677">
    <property type="term" value="F:DNA binding"/>
    <property type="evidence" value="ECO:0007669"/>
    <property type="project" value="UniProtKB-KW"/>
</dbReference>
<dbReference type="EMBL" id="CP032153">
    <property type="protein sequence ID" value="AYN22246.1"/>
    <property type="molecule type" value="Genomic_DNA"/>
</dbReference>
<evidence type="ECO:0000256" key="2">
    <source>
        <dbReference type="ARBA" id="ARBA00022908"/>
    </source>
</evidence>
<evidence type="ECO:0000313" key="8">
    <source>
        <dbReference type="Proteomes" id="UP000268070"/>
    </source>
</evidence>
<keyword evidence="3" id="KW-0238">DNA-binding</keyword>